<dbReference type="EMBL" id="CAJNNV010029003">
    <property type="protein sequence ID" value="CAE8626641.1"/>
    <property type="molecule type" value="Genomic_DNA"/>
</dbReference>
<feature type="non-terminal residue" evidence="1">
    <location>
        <position position="1"/>
    </location>
</feature>
<reference evidence="1" key="1">
    <citation type="submission" date="2021-02" db="EMBL/GenBank/DDBJ databases">
        <authorList>
            <person name="Dougan E. K."/>
            <person name="Rhodes N."/>
            <person name="Thang M."/>
            <person name="Chan C."/>
        </authorList>
    </citation>
    <scope>NUCLEOTIDE SEQUENCE</scope>
</reference>
<dbReference type="Proteomes" id="UP000654075">
    <property type="component" value="Unassembled WGS sequence"/>
</dbReference>
<proteinExistence type="predicted"/>
<sequence>DQLRFGSPLLYLYNSIFPLRTHFALAAPCLTEHGAMWGPNFCLREWVLLLLLFKCLKKRREHSIISWAKARDLRSAQAPERTSQSEYFGLLEFGLWHGHNTLSIAVRDVARSGCYATQPGPKYLFERRLPGLESGQTNCSIRMLRYSHKQLLRLV</sequence>
<accession>A0A813GMX9</accession>
<gene>
    <name evidence="1" type="ORF">PGLA1383_LOCUS43546</name>
</gene>
<organism evidence="1 2">
    <name type="scientific">Polarella glacialis</name>
    <name type="common">Dinoflagellate</name>
    <dbReference type="NCBI Taxonomy" id="89957"/>
    <lineage>
        <taxon>Eukaryota</taxon>
        <taxon>Sar</taxon>
        <taxon>Alveolata</taxon>
        <taxon>Dinophyceae</taxon>
        <taxon>Suessiales</taxon>
        <taxon>Suessiaceae</taxon>
        <taxon>Polarella</taxon>
    </lineage>
</organism>
<name>A0A813GMX9_POLGL</name>
<dbReference type="AlphaFoldDB" id="A0A813GMX9"/>
<evidence type="ECO:0000313" key="1">
    <source>
        <dbReference type="EMBL" id="CAE8626641.1"/>
    </source>
</evidence>
<protein>
    <submittedName>
        <fullName evidence="1">Uncharacterized protein</fullName>
    </submittedName>
</protein>
<evidence type="ECO:0000313" key="2">
    <source>
        <dbReference type="Proteomes" id="UP000654075"/>
    </source>
</evidence>
<comment type="caution">
    <text evidence="1">The sequence shown here is derived from an EMBL/GenBank/DDBJ whole genome shotgun (WGS) entry which is preliminary data.</text>
</comment>
<keyword evidence="2" id="KW-1185">Reference proteome</keyword>